<dbReference type="AlphaFoldDB" id="A0A1I1TAV6"/>
<dbReference type="OrthoDB" id="938855at2"/>
<keyword evidence="1" id="KW-0808">Transferase</keyword>
<name>A0A1I1TAV6_9BACT</name>
<dbReference type="STRING" id="662367.SAMN05216167_105406"/>
<dbReference type="Proteomes" id="UP000198598">
    <property type="component" value="Unassembled WGS sequence"/>
</dbReference>
<dbReference type="EMBL" id="FOLQ01000005">
    <property type="protein sequence ID" value="SFD55729.1"/>
    <property type="molecule type" value="Genomic_DNA"/>
</dbReference>
<keyword evidence="1" id="KW-0489">Methyltransferase</keyword>
<accession>A0A1I1TAV6</accession>
<dbReference type="GO" id="GO:0008168">
    <property type="term" value="F:methyltransferase activity"/>
    <property type="evidence" value="ECO:0007669"/>
    <property type="project" value="UniProtKB-KW"/>
</dbReference>
<dbReference type="Gene3D" id="3.40.50.150">
    <property type="entry name" value="Vaccinia Virus protein VP39"/>
    <property type="match status" value="1"/>
</dbReference>
<dbReference type="Pfam" id="PF13578">
    <property type="entry name" value="Methyltransf_24"/>
    <property type="match status" value="1"/>
</dbReference>
<dbReference type="GO" id="GO:0032259">
    <property type="term" value="P:methylation"/>
    <property type="evidence" value="ECO:0007669"/>
    <property type="project" value="UniProtKB-KW"/>
</dbReference>
<gene>
    <name evidence="1" type="ORF">SAMN05216167_105406</name>
</gene>
<organism evidence="1 2">
    <name type="scientific">Spirosoma endophyticum</name>
    <dbReference type="NCBI Taxonomy" id="662367"/>
    <lineage>
        <taxon>Bacteria</taxon>
        <taxon>Pseudomonadati</taxon>
        <taxon>Bacteroidota</taxon>
        <taxon>Cytophagia</taxon>
        <taxon>Cytophagales</taxon>
        <taxon>Cytophagaceae</taxon>
        <taxon>Spirosoma</taxon>
    </lineage>
</organism>
<dbReference type="InterPro" id="IPR029063">
    <property type="entry name" value="SAM-dependent_MTases_sf"/>
</dbReference>
<evidence type="ECO:0000313" key="1">
    <source>
        <dbReference type="EMBL" id="SFD55729.1"/>
    </source>
</evidence>
<dbReference type="CDD" id="cd02440">
    <property type="entry name" value="AdoMet_MTases"/>
    <property type="match status" value="1"/>
</dbReference>
<protein>
    <submittedName>
        <fullName evidence="1">Methyltransferase domain-containing protein</fullName>
    </submittedName>
</protein>
<sequence>MIMLKKLFFKLLPYASQVSYNNYKILSREYGHYKSAKLWQSMDKNGQPIPWYSYPLIEYLQQLDFSQKTIFEYGSGNSTLFWASRSKHVVAIEDDPAWYAQIKPKLPSNVTYLLVDNKEDYVKAIHQFSTSFDVIIVDGSHRYDCIISARPLLSNTGFIILDNADWFIEATAFLRGTDLIEVDMAGFNPINGYTTVTSLFLTRQVSLSPASDKQPKTPIGGIEQYLDHK</sequence>
<reference evidence="1 2" key="1">
    <citation type="submission" date="2016-10" db="EMBL/GenBank/DDBJ databases">
        <authorList>
            <person name="de Groot N.N."/>
        </authorList>
    </citation>
    <scope>NUCLEOTIDE SEQUENCE [LARGE SCALE GENOMIC DNA]</scope>
    <source>
        <strain evidence="1 2">DSM 26130</strain>
    </source>
</reference>
<dbReference type="SUPFAM" id="SSF53335">
    <property type="entry name" value="S-adenosyl-L-methionine-dependent methyltransferases"/>
    <property type="match status" value="1"/>
</dbReference>
<evidence type="ECO:0000313" key="2">
    <source>
        <dbReference type="Proteomes" id="UP000198598"/>
    </source>
</evidence>
<proteinExistence type="predicted"/>
<keyword evidence="2" id="KW-1185">Reference proteome</keyword>